<dbReference type="EMBL" id="JAPEIS010000008">
    <property type="protein sequence ID" value="KAJ8063810.1"/>
    <property type="molecule type" value="Genomic_DNA"/>
</dbReference>
<sequence length="86" mass="8990">MTSLGRKSQVFGNPVGGSGLVFSPRCAVSSEVLQLHDSSLIASGYPCAFLLILPRHTLIPPRGYTIAGVSGSCAAWIDGFGIILTR</sequence>
<dbReference type="OrthoDB" id="74460at2759"/>
<organism evidence="1 2">
    <name type="scientific">Sclerotinia nivalis</name>
    <dbReference type="NCBI Taxonomy" id="352851"/>
    <lineage>
        <taxon>Eukaryota</taxon>
        <taxon>Fungi</taxon>
        <taxon>Dikarya</taxon>
        <taxon>Ascomycota</taxon>
        <taxon>Pezizomycotina</taxon>
        <taxon>Leotiomycetes</taxon>
        <taxon>Helotiales</taxon>
        <taxon>Sclerotiniaceae</taxon>
        <taxon>Sclerotinia</taxon>
    </lineage>
</organism>
<comment type="caution">
    <text evidence="1">The sequence shown here is derived from an EMBL/GenBank/DDBJ whole genome shotgun (WGS) entry which is preliminary data.</text>
</comment>
<gene>
    <name evidence="1" type="ORF">OCU04_007669</name>
</gene>
<keyword evidence="2" id="KW-1185">Reference proteome</keyword>
<dbReference type="PANTHER" id="PTHR21054:SF2">
    <property type="entry name" value="MIP04191P"/>
    <property type="match status" value="1"/>
</dbReference>
<dbReference type="AlphaFoldDB" id="A0A9X0DIN3"/>
<evidence type="ECO:0000313" key="2">
    <source>
        <dbReference type="Proteomes" id="UP001152300"/>
    </source>
</evidence>
<dbReference type="PANTHER" id="PTHR21054">
    <property type="entry name" value="ZINC METALLOPROTEINASE-RELATED"/>
    <property type="match status" value="1"/>
</dbReference>
<proteinExistence type="predicted"/>
<evidence type="ECO:0000313" key="1">
    <source>
        <dbReference type="EMBL" id="KAJ8063810.1"/>
    </source>
</evidence>
<dbReference type="Proteomes" id="UP001152300">
    <property type="component" value="Unassembled WGS sequence"/>
</dbReference>
<name>A0A9X0DIN3_9HELO</name>
<dbReference type="GO" id="GO:0005737">
    <property type="term" value="C:cytoplasm"/>
    <property type="evidence" value="ECO:0007669"/>
    <property type="project" value="TreeGrafter"/>
</dbReference>
<reference evidence="1" key="1">
    <citation type="submission" date="2022-11" db="EMBL/GenBank/DDBJ databases">
        <title>Genome Resource of Sclerotinia nivalis Strain SnTB1, a Plant Pathogen Isolated from American Ginseng.</title>
        <authorList>
            <person name="Fan S."/>
        </authorList>
    </citation>
    <scope>NUCLEOTIDE SEQUENCE</scope>
    <source>
        <strain evidence="1">SnTB1</strain>
    </source>
</reference>
<protein>
    <submittedName>
        <fullName evidence="1">Uncharacterized protein</fullName>
    </submittedName>
</protein>
<accession>A0A9X0DIN3</accession>
<dbReference type="InterPro" id="IPR053002">
    <property type="entry name" value="Metalloproteinase_M10B"/>
</dbReference>